<evidence type="ECO:0000256" key="2">
    <source>
        <dbReference type="ARBA" id="ARBA00023125"/>
    </source>
</evidence>
<evidence type="ECO:0000259" key="4">
    <source>
        <dbReference type="PROSITE" id="PS01124"/>
    </source>
</evidence>
<accession>A0AAE4LRM0</accession>
<dbReference type="PROSITE" id="PS01124">
    <property type="entry name" value="HTH_ARAC_FAMILY_2"/>
    <property type="match status" value="1"/>
</dbReference>
<reference evidence="5" key="1">
    <citation type="submission" date="2023-10" db="EMBL/GenBank/DDBJ databases">
        <title>Genome of Potential pathogenic bacteria in Crohn's disease.</title>
        <authorList>
            <person name="Rodriguez-Palacios A."/>
        </authorList>
    </citation>
    <scope>NUCLEOTIDE SEQUENCE</scope>
    <source>
        <strain evidence="5">CavFT-hAR62</strain>
    </source>
</reference>
<dbReference type="GO" id="GO:0043565">
    <property type="term" value="F:sequence-specific DNA binding"/>
    <property type="evidence" value="ECO:0007669"/>
    <property type="project" value="InterPro"/>
</dbReference>
<dbReference type="RefSeq" id="WP_054349623.1">
    <property type="nucleotide sequence ID" value="NZ_BAABZF010000001.1"/>
</dbReference>
<sequence>MKDKNGIIHCKTPQEFNRIIGVKTYHPLISVVNFSQIAEYSHPQGWKQDYYVIALCRGNSSCGVKYGRNMYDYSDGTLVFTSPGQTVVFQEYGEPFRPAEDNWAVMVHSDFIRGTALGRDIGNYVFFSYELHEALHLSEEEIGHVLSIFRHIERELRQRIDEHTPEIACASIGLLLSYCRRFYDRQFKMRHRENMDIVSRFEKLLRDYFHSDSLSKNGLPTVKYFADRLNLSSDYLTAVLQRETGMNTRKHIQNRMIETAKDKLALDERPISQIAYELGFEYPQYFTRLFKRQTGMTPAEYRRRK</sequence>
<dbReference type="Proteomes" id="UP001181086">
    <property type="component" value="Unassembled WGS sequence"/>
</dbReference>
<organism evidence="5 6">
    <name type="scientific">Phocaeicola dorei</name>
    <dbReference type="NCBI Taxonomy" id="357276"/>
    <lineage>
        <taxon>Bacteria</taxon>
        <taxon>Pseudomonadati</taxon>
        <taxon>Bacteroidota</taxon>
        <taxon>Bacteroidia</taxon>
        <taxon>Bacteroidales</taxon>
        <taxon>Bacteroidaceae</taxon>
        <taxon>Phocaeicola</taxon>
    </lineage>
</organism>
<dbReference type="SUPFAM" id="SSF46689">
    <property type="entry name" value="Homeodomain-like"/>
    <property type="match status" value="1"/>
</dbReference>
<dbReference type="PANTHER" id="PTHR43280">
    <property type="entry name" value="ARAC-FAMILY TRANSCRIPTIONAL REGULATOR"/>
    <property type="match status" value="1"/>
</dbReference>
<dbReference type="Gene3D" id="1.10.10.60">
    <property type="entry name" value="Homeodomain-like"/>
    <property type="match status" value="1"/>
</dbReference>
<name>A0AAE4LRM0_9BACT</name>
<gene>
    <name evidence="5" type="ORF">RVH45_06015</name>
</gene>
<keyword evidence="2" id="KW-0238">DNA-binding</keyword>
<dbReference type="AlphaFoldDB" id="A0AAE4LRM0"/>
<dbReference type="PRINTS" id="PR00032">
    <property type="entry name" value="HTHARAC"/>
</dbReference>
<dbReference type="EMBL" id="JAWDEV010000004">
    <property type="protein sequence ID" value="MDU0269461.1"/>
    <property type="molecule type" value="Genomic_DNA"/>
</dbReference>
<comment type="caution">
    <text evidence="5">The sequence shown here is derived from an EMBL/GenBank/DDBJ whole genome shotgun (WGS) entry which is preliminary data.</text>
</comment>
<evidence type="ECO:0000256" key="3">
    <source>
        <dbReference type="ARBA" id="ARBA00023163"/>
    </source>
</evidence>
<feature type="domain" description="HTH araC/xylS-type" evidence="4">
    <location>
        <begin position="199"/>
        <end position="304"/>
    </location>
</feature>
<keyword evidence="1" id="KW-0805">Transcription regulation</keyword>
<dbReference type="Pfam" id="PF12833">
    <property type="entry name" value="HTH_18"/>
    <property type="match status" value="1"/>
</dbReference>
<dbReference type="SMART" id="SM00342">
    <property type="entry name" value="HTH_ARAC"/>
    <property type="match status" value="1"/>
</dbReference>
<dbReference type="InterPro" id="IPR009057">
    <property type="entry name" value="Homeodomain-like_sf"/>
</dbReference>
<dbReference type="InterPro" id="IPR020449">
    <property type="entry name" value="Tscrpt_reg_AraC-type_HTH"/>
</dbReference>
<evidence type="ECO:0000313" key="6">
    <source>
        <dbReference type="Proteomes" id="UP001181086"/>
    </source>
</evidence>
<evidence type="ECO:0000313" key="5">
    <source>
        <dbReference type="EMBL" id="MDU0269461.1"/>
    </source>
</evidence>
<keyword evidence="3" id="KW-0804">Transcription</keyword>
<dbReference type="GO" id="GO:0003700">
    <property type="term" value="F:DNA-binding transcription factor activity"/>
    <property type="evidence" value="ECO:0007669"/>
    <property type="project" value="InterPro"/>
</dbReference>
<dbReference type="PANTHER" id="PTHR43280:SF32">
    <property type="entry name" value="TRANSCRIPTIONAL REGULATORY PROTEIN"/>
    <property type="match status" value="1"/>
</dbReference>
<evidence type="ECO:0000256" key="1">
    <source>
        <dbReference type="ARBA" id="ARBA00023015"/>
    </source>
</evidence>
<protein>
    <submittedName>
        <fullName evidence="5">Helix-turn-helix domain-containing protein</fullName>
    </submittedName>
</protein>
<proteinExistence type="predicted"/>
<dbReference type="InterPro" id="IPR018060">
    <property type="entry name" value="HTH_AraC"/>
</dbReference>